<dbReference type="Gene3D" id="3.10.180.10">
    <property type="entry name" value="2,3-Dihydroxybiphenyl 1,2-Dioxygenase, domain 1"/>
    <property type="match status" value="1"/>
</dbReference>
<dbReference type="Pfam" id="PF00903">
    <property type="entry name" value="Glyoxalase"/>
    <property type="match status" value="1"/>
</dbReference>
<evidence type="ECO:0000259" key="1">
    <source>
        <dbReference type="PROSITE" id="PS51819"/>
    </source>
</evidence>
<dbReference type="InterPro" id="IPR037523">
    <property type="entry name" value="VOC_core"/>
</dbReference>
<dbReference type="InterPro" id="IPR004360">
    <property type="entry name" value="Glyas_Fos-R_dOase_dom"/>
</dbReference>
<keyword evidence="3" id="KW-1185">Reference proteome</keyword>
<protein>
    <submittedName>
        <fullName evidence="2">Catechol 2,3-dioxygenase</fullName>
    </submittedName>
</protein>
<dbReference type="Proteomes" id="UP000198742">
    <property type="component" value="Unassembled WGS sequence"/>
</dbReference>
<dbReference type="InterPro" id="IPR029068">
    <property type="entry name" value="Glyas_Bleomycin-R_OHBP_Dase"/>
</dbReference>
<keyword evidence="2" id="KW-0223">Dioxygenase</keyword>
<keyword evidence="2" id="KW-0560">Oxidoreductase</keyword>
<dbReference type="STRING" id="402596.SAMN04489844_2906"/>
<evidence type="ECO:0000313" key="2">
    <source>
        <dbReference type="EMBL" id="SEC74660.1"/>
    </source>
</evidence>
<reference evidence="3" key="1">
    <citation type="submission" date="2016-10" db="EMBL/GenBank/DDBJ databases">
        <authorList>
            <person name="Varghese N."/>
            <person name="Submissions S."/>
        </authorList>
    </citation>
    <scope>NUCLEOTIDE SEQUENCE [LARGE SCALE GENOMIC DNA]</scope>
    <source>
        <strain evidence="3">DSM 22017</strain>
    </source>
</reference>
<gene>
    <name evidence="2" type="ORF">SAMN04489844_2906</name>
</gene>
<name>A0A1H4V1K8_9ACTN</name>
<dbReference type="PROSITE" id="PS51819">
    <property type="entry name" value="VOC"/>
    <property type="match status" value="1"/>
</dbReference>
<dbReference type="GO" id="GO:0051213">
    <property type="term" value="F:dioxygenase activity"/>
    <property type="evidence" value="ECO:0007669"/>
    <property type="project" value="UniProtKB-KW"/>
</dbReference>
<sequence>MVTFAGVDHVSLTVTDLARSQEFYTAVLDFVPVLDVGYGRILMHPATGFTLSLMKHEGARGGGFTELTTGLDHLGLTAGSRAELEVWERRFDDLGVAYTPIRDMELGFHLNFRDPDDIALELTAPNEHLVAARAALAAGQTSQADIDAFVDEHDLDLPRVDRA</sequence>
<evidence type="ECO:0000313" key="3">
    <source>
        <dbReference type="Proteomes" id="UP000198742"/>
    </source>
</evidence>
<dbReference type="EMBL" id="FNRT01000002">
    <property type="protein sequence ID" value="SEC74660.1"/>
    <property type="molecule type" value="Genomic_DNA"/>
</dbReference>
<dbReference type="AlphaFoldDB" id="A0A1H4V1K8"/>
<dbReference type="SUPFAM" id="SSF54593">
    <property type="entry name" value="Glyoxalase/Bleomycin resistance protein/Dihydroxybiphenyl dioxygenase"/>
    <property type="match status" value="1"/>
</dbReference>
<proteinExistence type="predicted"/>
<feature type="domain" description="VOC" evidence="1">
    <location>
        <begin position="6"/>
        <end position="125"/>
    </location>
</feature>
<organism evidence="2 3">
    <name type="scientific">Nocardioides exalbidus</name>
    <dbReference type="NCBI Taxonomy" id="402596"/>
    <lineage>
        <taxon>Bacteria</taxon>
        <taxon>Bacillati</taxon>
        <taxon>Actinomycetota</taxon>
        <taxon>Actinomycetes</taxon>
        <taxon>Propionibacteriales</taxon>
        <taxon>Nocardioidaceae</taxon>
        <taxon>Nocardioides</taxon>
    </lineage>
</organism>
<accession>A0A1H4V1K8</accession>